<dbReference type="Pfam" id="PF12728">
    <property type="entry name" value="HTH_17"/>
    <property type="match status" value="1"/>
</dbReference>
<dbReference type="AlphaFoldDB" id="A0A076N5C2"/>
<dbReference type="InterPro" id="IPR010093">
    <property type="entry name" value="SinI_DNA-bd"/>
</dbReference>
<dbReference type="STRING" id="1068978.AMETH_5928"/>
<evidence type="ECO:0000259" key="1">
    <source>
        <dbReference type="Pfam" id="PF12728"/>
    </source>
</evidence>
<dbReference type="NCBIfam" id="TIGR01764">
    <property type="entry name" value="excise"/>
    <property type="match status" value="1"/>
</dbReference>
<dbReference type="RefSeq" id="WP_081617609.1">
    <property type="nucleotide sequence ID" value="NZ_AQUL01000001.1"/>
</dbReference>
<sequence>MDGNVNEDRQRLTLELRLTDGVEALARALAPLVADSIVRQLRDSSDLLSAHPRLLLTVEQAAERLALGRTGVYALVKSGELASVTIGRIRRIPADALDDFVRGLESETDEPQT</sequence>
<protein>
    <submittedName>
        <fullName evidence="2">Xis-like protein</fullName>
    </submittedName>
</protein>
<dbReference type="InterPro" id="IPR041657">
    <property type="entry name" value="HTH_17"/>
</dbReference>
<dbReference type="KEGG" id="amq:AMETH_5928"/>
<accession>A0A076N5C2</accession>
<gene>
    <name evidence="2" type="ORF">AMETH_5928</name>
</gene>
<dbReference type="eggNOG" id="COG3311">
    <property type="taxonomic scope" value="Bacteria"/>
</dbReference>
<proteinExistence type="predicted"/>
<reference evidence="2 3" key="1">
    <citation type="submission" date="2014-07" db="EMBL/GenBank/DDBJ databases">
        <title>Whole Genome Sequence of the Amycolatopsis methanolica 239.</title>
        <authorList>
            <person name="Tang B."/>
        </authorList>
    </citation>
    <scope>NUCLEOTIDE SEQUENCE [LARGE SCALE GENOMIC DNA]</scope>
    <source>
        <strain evidence="2 3">239</strain>
    </source>
</reference>
<dbReference type="Proteomes" id="UP000062973">
    <property type="component" value="Chromosome"/>
</dbReference>
<name>A0A076N5C2_AMYME</name>
<dbReference type="HOGENOM" id="CLU_2128234_0_0_11"/>
<keyword evidence="3" id="KW-1185">Reference proteome</keyword>
<dbReference type="GO" id="GO:0003677">
    <property type="term" value="F:DNA binding"/>
    <property type="evidence" value="ECO:0007669"/>
    <property type="project" value="InterPro"/>
</dbReference>
<dbReference type="PATRIC" id="fig|1068978.7.peg.6363"/>
<evidence type="ECO:0000313" key="2">
    <source>
        <dbReference type="EMBL" id="AIJ26020.1"/>
    </source>
</evidence>
<organism evidence="2 3">
    <name type="scientific">Amycolatopsis methanolica 239</name>
    <dbReference type="NCBI Taxonomy" id="1068978"/>
    <lineage>
        <taxon>Bacteria</taxon>
        <taxon>Bacillati</taxon>
        <taxon>Actinomycetota</taxon>
        <taxon>Actinomycetes</taxon>
        <taxon>Pseudonocardiales</taxon>
        <taxon>Pseudonocardiaceae</taxon>
        <taxon>Amycolatopsis</taxon>
        <taxon>Amycolatopsis methanolica group</taxon>
    </lineage>
</organism>
<feature type="domain" description="Helix-turn-helix" evidence="1">
    <location>
        <begin position="55"/>
        <end position="102"/>
    </location>
</feature>
<dbReference type="OrthoDB" id="3789542at2"/>
<evidence type="ECO:0000313" key="3">
    <source>
        <dbReference type="Proteomes" id="UP000062973"/>
    </source>
</evidence>
<dbReference type="EMBL" id="CP009110">
    <property type="protein sequence ID" value="AIJ26020.1"/>
    <property type="molecule type" value="Genomic_DNA"/>
</dbReference>